<dbReference type="EMBL" id="GBXM01036256">
    <property type="protein sequence ID" value="JAH72321.1"/>
    <property type="molecule type" value="Transcribed_RNA"/>
</dbReference>
<evidence type="ECO:0000313" key="1">
    <source>
        <dbReference type="EMBL" id="JAH72321.1"/>
    </source>
</evidence>
<organism evidence="1">
    <name type="scientific">Anguilla anguilla</name>
    <name type="common">European freshwater eel</name>
    <name type="synonym">Muraena anguilla</name>
    <dbReference type="NCBI Taxonomy" id="7936"/>
    <lineage>
        <taxon>Eukaryota</taxon>
        <taxon>Metazoa</taxon>
        <taxon>Chordata</taxon>
        <taxon>Craniata</taxon>
        <taxon>Vertebrata</taxon>
        <taxon>Euteleostomi</taxon>
        <taxon>Actinopterygii</taxon>
        <taxon>Neopterygii</taxon>
        <taxon>Teleostei</taxon>
        <taxon>Anguilliformes</taxon>
        <taxon>Anguillidae</taxon>
        <taxon>Anguilla</taxon>
    </lineage>
</organism>
<reference evidence="1" key="2">
    <citation type="journal article" date="2015" name="Fish Shellfish Immunol.">
        <title>Early steps in the European eel (Anguilla anguilla)-Vibrio vulnificus interaction in the gills: Role of the RtxA13 toxin.</title>
        <authorList>
            <person name="Callol A."/>
            <person name="Pajuelo D."/>
            <person name="Ebbesson L."/>
            <person name="Teles M."/>
            <person name="MacKenzie S."/>
            <person name="Amaro C."/>
        </authorList>
    </citation>
    <scope>NUCLEOTIDE SEQUENCE</scope>
</reference>
<sequence length="44" mass="5153">MCNILTLHMAAIFAPERSPHICQNGEEENFFFSQLNQGMIRWQV</sequence>
<accession>A0A0E9V2W7</accession>
<reference evidence="1" key="1">
    <citation type="submission" date="2014-11" db="EMBL/GenBank/DDBJ databases">
        <authorList>
            <person name="Amaro Gonzalez C."/>
        </authorList>
    </citation>
    <scope>NUCLEOTIDE SEQUENCE</scope>
</reference>
<dbReference type="AlphaFoldDB" id="A0A0E9V2W7"/>
<proteinExistence type="predicted"/>
<protein>
    <submittedName>
        <fullName evidence="1">Uncharacterized protein</fullName>
    </submittedName>
</protein>
<name>A0A0E9V2W7_ANGAN</name>